<comment type="caution">
    <text evidence="7">The sequence shown here is derived from an EMBL/GenBank/DDBJ whole genome shotgun (WGS) entry which is preliminary data.</text>
</comment>
<gene>
    <name evidence="7" type="ORF">E1288_10975</name>
</gene>
<organism evidence="7 8">
    <name type="scientific">Saccharopolyspora elongata</name>
    <dbReference type="NCBI Taxonomy" id="2530387"/>
    <lineage>
        <taxon>Bacteria</taxon>
        <taxon>Bacillati</taxon>
        <taxon>Actinomycetota</taxon>
        <taxon>Actinomycetes</taxon>
        <taxon>Pseudonocardiales</taxon>
        <taxon>Pseudonocardiaceae</taxon>
        <taxon>Saccharopolyspora</taxon>
    </lineage>
</organism>
<evidence type="ECO:0000259" key="6">
    <source>
        <dbReference type="PROSITE" id="PS50850"/>
    </source>
</evidence>
<feature type="transmembrane region" description="Helical" evidence="5">
    <location>
        <begin position="259"/>
        <end position="285"/>
    </location>
</feature>
<sequence length="441" mass="44815">MQSVGVAEASNSAGEQRAGFQGRGGRGVVVRRARDSGRWCAVNADQTLSSGRTPVGAVLRSRHVPRLLSASLIGRLPTGMAPLAILLTVRDGGGDYRLAGFLIALYAASAAVCGPVMGRLIDRTRQAPALLVSASVSAAALLVLAFADPVRSPAIGAIAAVVAGAATPQLEPCLRVLWEHVVVGERNVRAAFSLDAATQELIFVTGPLVVLGAIAVAGPAAGLVSAAVLGFSGAAWFATARPARAWRGTRVERHWAGPLRGAGVLRLFAVLVCVGATIGVFTVGITGYAEAEGSSAHAGWLIALNAAGALAGGIGYTAVRAAHREDRRLLVLLALLAAGYLPLVLTPGIALMFPLAFLSGCALPAVLASAFALIARMAPDGTLTEAHAWMITSFGVGNAIGSALAGTLLDVASARSAFVLATATAAASALMALPRLIRNFH</sequence>
<dbReference type="GO" id="GO:0022857">
    <property type="term" value="F:transmembrane transporter activity"/>
    <property type="evidence" value="ECO:0007669"/>
    <property type="project" value="InterPro"/>
</dbReference>
<keyword evidence="3 5" id="KW-1133">Transmembrane helix</keyword>
<dbReference type="AlphaFoldDB" id="A0A4V2YN36"/>
<dbReference type="Pfam" id="PF07690">
    <property type="entry name" value="MFS_1"/>
    <property type="match status" value="1"/>
</dbReference>
<evidence type="ECO:0000313" key="8">
    <source>
        <dbReference type="Proteomes" id="UP000294947"/>
    </source>
</evidence>
<feature type="domain" description="Major facilitator superfamily (MFS) profile" evidence="6">
    <location>
        <begin position="263"/>
        <end position="441"/>
    </location>
</feature>
<feature type="transmembrane region" description="Helical" evidence="5">
    <location>
        <begin position="67"/>
        <end position="86"/>
    </location>
</feature>
<evidence type="ECO:0000313" key="7">
    <source>
        <dbReference type="EMBL" id="TDD52727.1"/>
    </source>
</evidence>
<keyword evidence="2 5" id="KW-0812">Transmembrane</keyword>
<dbReference type="PANTHER" id="PTHR23542:SF1">
    <property type="entry name" value="MAJOR FACILITATOR SUPERFAMILY (MFS) PROFILE DOMAIN-CONTAINING PROTEIN"/>
    <property type="match status" value="1"/>
</dbReference>
<evidence type="ECO:0000256" key="2">
    <source>
        <dbReference type="ARBA" id="ARBA00022692"/>
    </source>
</evidence>
<accession>A0A4V2YN36</accession>
<feature type="transmembrane region" description="Helical" evidence="5">
    <location>
        <begin position="417"/>
        <end position="437"/>
    </location>
</feature>
<keyword evidence="8" id="KW-1185">Reference proteome</keyword>
<dbReference type="InterPro" id="IPR011701">
    <property type="entry name" value="MFS"/>
</dbReference>
<comment type="subcellular location">
    <subcellularLocation>
        <location evidence="1">Cell membrane</location>
        <topology evidence="1">Multi-pass membrane protein</topology>
    </subcellularLocation>
</comment>
<dbReference type="InterPro" id="IPR036259">
    <property type="entry name" value="MFS_trans_sf"/>
</dbReference>
<dbReference type="OrthoDB" id="5243516at2"/>
<evidence type="ECO:0000256" key="1">
    <source>
        <dbReference type="ARBA" id="ARBA00004651"/>
    </source>
</evidence>
<dbReference type="PROSITE" id="PS50850">
    <property type="entry name" value="MFS"/>
    <property type="match status" value="1"/>
</dbReference>
<feature type="transmembrane region" description="Helical" evidence="5">
    <location>
        <begin position="297"/>
        <end position="317"/>
    </location>
</feature>
<feature type="transmembrane region" description="Helical" evidence="5">
    <location>
        <begin position="129"/>
        <end position="147"/>
    </location>
</feature>
<name>A0A4V2YN36_9PSEU</name>
<dbReference type="EMBL" id="SMKW01000011">
    <property type="protein sequence ID" value="TDD52727.1"/>
    <property type="molecule type" value="Genomic_DNA"/>
</dbReference>
<evidence type="ECO:0000256" key="5">
    <source>
        <dbReference type="SAM" id="Phobius"/>
    </source>
</evidence>
<feature type="transmembrane region" description="Helical" evidence="5">
    <location>
        <begin position="98"/>
        <end position="117"/>
    </location>
</feature>
<dbReference type="SUPFAM" id="SSF103473">
    <property type="entry name" value="MFS general substrate transporter"/>
    <property type="match status" value="1"/>
</dbReference>
<feature type="transmembrane region" description="Helical" evidence="5">
    <location>
        <begin position="329"/>
        <end position="349"/>
    </location>
</feature>
<dbReference type="Gene3D" id="1.20.1250.20">
    <property type="entry name" value="MFS general substrate transporter like domains"/>
    <property type="match status" value="1"/>
</dbReference>
<feature type="transmembrane region" description="Helical" evidence="5">
    <location>
        <begin position="208"/>
        <end position="238"/>
    </location>
</feature>
<feature type="transmembrane region" description="Helical" evidence="5">
    <location>
        <begin position="355"/>
        <end position="374"/>
    </location>
</feature>
<proteinExistence type="predicted"/>
<dbReference type="GO" id="GO:0005886">
    <property type="term" value="C:plasma membrane"/>
    <property type="evidence" value="ECO:0007669"/>
    <property type="project" value="UniProtKB-SubCell"/>
</dbReference>
<evidence type="ECO:0000256" key="3">
    <source>
        <dbReference type="ARBA" id="ARBA00022989"/>
    </source>
</evidence>
<evidence type="ECO:0000256" key="4">
    <source>
        <dbReference type="ARBA" id="ARBA00023136"/>
    </source>
</evidence>
<protein>
    <submittedName>
        <fullName evidence="7">MFS transporter</fullName>
    </submittedName>
</protein>
<dbReference type="PANTHER" id="PTHR23542">
    <property type="match status" value="1"/>
</dbReference>
<reference evidence="7 8" key="1">
    <citation type="submission" date="2019-03" db="EMBL/GenBank/DDBJ databases">
        <title>Draft genome sequences of novel Actinobacteria.</title>
        <authorList>
            <person name="Sahin N."/>
            <person name="Ay H."/>
            <person name="Saygin H."/>
        </authorList>
    </citation>
    <scope>NUCLEOTIDE SEQUENCE [LARGE SCALE GENOMIC DNA]</scope>
    <source>
        <strain evidence="7 8">7K502</strain>
    </source>
</reference>
<dbReference type="InterPro" id="IPR020846">
    <property type="entry name" value="MFS_dom"/>
</dbReference>
<dbReference type="Proteomes" id="UP000294947">
    <property type="component" value="Unassembled WGS sequence"/>
</dbReference>
<keyword evidence="4 5" id="KW-0472">Membrane</keyword>
<feature type="transmembrane region" description="Helical" evidence="5">
    <location>
        <begin position="386"/>
        <end position="405"/>
    </location>
</feature>